<feature type="compositionally biased region" description="Basic residues" evidence="1">
    <location>
        <begin position="9"/>
        <end position="18"/>
    </location>
</feature>
<evidence type="ECO:0000313" key="3">
    <source>
        <dbReference type="Proteomes" id="UP000032180"/>
    </source>
</evidence>
<feature type="compositionally biased region" description="Basic and acidic residues" evidence="1">
    <location>
        <begin position="296"/>
        <end position="309"/>
    </location>
</feature>
<dbReference type="Proteomes" id="UP000032180">
    <property type="component" value="Chromosome 4"/>
</dbReference>
<accession>A0A0D9W5V2</accession>
<reference evidence="2 3" key="1">
    <citation type="submission" date="2012-08" db="EMBL/GenBank/DDBJ databases">
        <title>Oryza genome evolution.</title>
        <authorList>
            <person name="Wing R.A."/>
        </authorList>
    </citation>
    <scope>NUCLEOTIDE SEQUENCE</scope>
</reference>
<sequence length="427" mass="47384">MVVRDVPQRHRHGRRRRAQLAVRHGSPRMGPRDGGAGGVVGDDAVHAAAADRAARVRARGAVRPVPRPGRARAGPAPRPLARRAAAAHRAARLRRRVHGHRRQVPPEVRRVGVVVPAPPRFLLDLHLRLVPVRPLPAPLPRLHHRRLPRRGRHVAQLLDDLVGGVRREGAGRRRELRVRVRKRGRRDGVGGRGVPCVQRAGAGGVRVRGARRCAGDPGDGAVDAREAVEGAHVEGRRGGVPRHGALLLPRRVRRVLGVRPRRPRQRARRTAPPAVARRGRQHDGRRPRPRQLPGLRHADLRDARGDFDHQAQGASRRAPPSRGTISLRRGHAVRRGGVPVLRRPARLLRGLRVHADFILPPLHSMAEDQEASEVQRVVVCQLGLHRRWSAADDRVYHRRATKHHPGCLDVPILLVSCELVMVMMCTN</sequence>
<feature type="region of interest" description="Disordered" evidence="1">
    <location>
        <begin position="1"/>
        <end position="37"/>
    </location>
</feature>
<evidence type="ECO:0000256" key="1">
    <source>
        <dbReference type="SAM" id="MobiDB-lite"/>
    </source>
</evidence>
<dbReference type="AlphaFoldDB" id="A0A0D9W5V2"/>
<proteinExistence type="predicted"/>
<reference evidence="3" key="2">
    <citation type="submission" date="2013-12" db="EMBL/GenBank/DDBJ databases">
        <authorList>
            <person name="Yu Y."/>
            <person name="Lee S."/>
            <person name="de Baynast K."/>
            <person name="Wissotski M."/>
            <person name="Liu L."/>
            <person name="Talag J."/>
            <person name="Goicoechea J."/>
            <person name="Angelova A."/>
            <person name="Jetty R."/>
            <person name="Kudrna D."/>
            <person name="Golser W."/>
            <person name="Rivera L."/>
            <person name="Zhang J."/>
            <person name="Wing R."/>
        </authorList>
    </citation>
    <scope>NUCLEOTIDE SEQUENCE</scope>
</reference>
<feature type="compositionally biased region" description="Basic residues" evidence="1">
    <location>
        <begin position="256"/>
        <end position="269"/>
    </location>
</feature>
<protein>
    <submittedName>
        <fullName evidence="2">Uncharacterized protein</fullName>
    </submittedName>
</protein>
<feature type="region of interest" description="Disordered" evidence="1">
    <location>
        <begin position="256"/>
        <end position="329"/>
    </location>
</feature>
<reference evidence="2" key="3">
    <citation type="submission" date="2015-04" db="UniProtKB">
        <authorList>
            <consortium name="EnsemblPlants"/>
        </authorList>
    </citation>
    <scope>IDENTIFICATION</scope>
</reference>
<dbReference type="Gramene" id="LPERR04G11830.1">
    <property type="protein sequence ID" value="LPERR04G11830.1"/>
    <property type="gene ID" value="LPERR04G11830"/>
</dbReference>
<evidence type="ECO:0000313" key="2">
    <source>
        <dbReference type="EnsemblPlants" id="LPERR04G11830.1"/>
    </source>
</evidence>
<name>A0A0D9W5V2_9ORYZ</name>
<dbReference type="EnsemblPlants" id="LPERR04G11830.1">
    <property type="protein sequence ID" value="LPERR04G11830.1"/>
    <property type="gene ID" value="LPERR04G11830"/>
</dbReference>
<keyword evidence="3" id="KW-1185">Reference proteome</keyword>
<dbReference type="HOGENOM" id="CLU_639966_0_0_1"/>
<organism evidence="2 3">
    <name type="scientific">Leersia perrieri</name>
    <dbReference type="NCBI Taxonomy" id="77586"/>
    <lineage>
        <taxon>Eukaryota</taxon>
        <taxon>Viridiplantae</taxon>
        <taxon>Streptophyta</taxon>
        <taxon>Embryophyta</taxon>
        <taxon>Tracheophyta</taxon>
        <taxon>Spermatophyta</taxon>
        <taxon>Magnoliopsida</taxon>
        <taxon>Liliopsida</taxon>
        <taxon>Poales</taxon>
        <taxon>Poaceae</taxon>
        <taxon>BOP clade</taxon>
        <taxon>Oryzoideae</taxon>
        <taxon>Oryzeae</taxon>
        <taxon>Oryzinae</taxon>
        <taxon>Leersia</taxon>
    </lineage>
</organism>